<dbReference type="InterPro" id="IPR036770">
    <property type="entry name" value="Ankyrin_rpt-contain_sf"/>
</dbReference>
<dbReference type="PROSITE" id="PS50297">
    <property type="entry name" value="ANK_REP_REGION"/>
    <property type="match status" value="1"/>
</dbReference>
<dbReference type="SMART" id="SM00248">
    <property type="entry name" value="ANK"/>
    <property type="match status" value="7"/>
</dbReference>
<dbReference type="PANTHER" id="PTHR24173">
    <property type="entry name" value="ANKYRIN REPEAT CONTAINING"/>
    <property type="match status" value="1"/>
</dbReference>
<dbReference type="SUPFAM" id="SSF48403">
    <property type="entry name" value="Ankyrin repeat"/>
    <property type="match status" value="1"/>
</dbReference>
<feature type="repeat" description="ANK" evidence="3">
    <location>
        <begin position="252"/>
        <end position="284"/>
    </location>
</feature>
<dbReference type="InterPro" id="IPR043502">
    <property type="entry name" value="DNA/RNA_pol_sf"/>
</dbReference>
<reference evidence="4 5" key="1">
    <citation type="journal article" date="2021" name="Elife">
        <title>Chloroplast acquisition without the gene transfer in kleptoplastic sea slugs, Plakobranchus ocellatus.</title>
        <authorList>
            <person name="Maeda T."/>
            <person name="Takahashi S."/>
            <person name="Yoshida T."/>
            <person name="Shimamura S."/>
            <person name="Takaki Y."/>
            <person name="Nagai Y."/>
            <person name="Toyoda A."/>
            <person name="Suzuki Y."/>
            <person name="Arimoto A."/>
            <person name="Ishii H."/>
            <person name="Satoh N."/>
            <person name="Nishiyama T."/>
            <person name="Hasebe M."/>
            <person name="Maruyama T."/>
            <person name="Minagawa J."/>
            <person name="Obokata J."/>
            <person name="Shigenobu S."/>
        </authorList>
    </citation>
    <scope>NUCLEOTIDE SEQUENCE [LARGE SCALE GENOMIC DNA]</scope>
</reference>
<name>A0AAV4INE3_9GAST</name>
<dbReference type="Gene3D" id="1.25.40.20">
    <property type="entry name" value="Ankyrin repeat-containing domain"/>
    <property type="match status" value="2"/>
</dbReference>
<dbReference type="Pfam" id="PF12796">
    <property type="entry name" value="Ank_2"/>
    <property type="match status" value="2"/>
</dbReference>
<dbReference type="PROSITE" id="PS50088">
    <property type="entry name" value="ANK_REPEAT"/>
    <property type="match status" value="2"/>
</dbReference>
<dbReference type="PANTHER" id="PTHR24173:SF74">
    <property type="entry name" value="ANKYRIN REPEAT DOMAIN-CONTAINING PROTEIN 16"/>
    <property type="match status" value="1"/>
</dbReference>
<keyword evidence="2 3" id="KW-0040">ANK repeat</keyword>
<keyword evidence="1" id="KW-0677">Repeat</keyword>
<dbReference type="InterPro" id="IPR002110">
    <property type="entry name" value="Ankyrin_rpt"/>
</dbReference>
<feature type="repeat" description="ANK" evidence="3">
    <location>
        <begin position="219"/>
        <end position="251"/>
    </location>
</feature>
<proteinExistence type="predicted"/>
<gene>
    <name evidence="4" type="ORF">ElyMa_006642600</name>
</gene>
<keyword evidence="5" id="KW-1185">Reference proteome</keyword>
<dbReference type="Proteomes" id="UP000762676">
    <property type="component" value="Unassembled WGS sequence"/>
</dbReference>
<protein>
    <submittedName>
        <fullName evidence="4">Ankyrin repeat protein</fullName>
    </submittedName>
</protein>
<sequence length="689" mass="77811">MLSCLNGIRRRWHNSHRPGVNTRHLSLELSKAICNQDLETIILLNQSSECPINGDRCEVVPPIIECVSSGVATGDEEDARRAEVLKILLLYGADVNVQSQMTLPPGKTAAICAAERGFLRCLKVLVESGAEVHILSPYGETAYTSAVMLGQVECVEYLTSHLSGSRLDQRNSDGRTALVLSASRLDLDKGAKTNHEKRNFRCLQNLIEAGADLNVEDKYGYTALMYALQHNNPKAITLLLEGGALVNSASHSGHTPISIAVAQFQYRLVPKLLKCGADPTLSRRQKVFFGDMVNDNHKVELRWLVMSGFPPLDAVITVRWFPEKRCFSRSPLTAAIFNRQPWIAKYLIANKFFTRYDIAELCWDKDTRESLRKARGQESTDCLKILDFLSKKPQSLQTLCLVAISEALSQDFVLEPSQRLSKYKWVCSPTYKERVDLLQIPPAMKRELLHQTDCARVSGESIKYILEEDELRLVTFPLSNTTLETRINKADIQAPFNSNIGTPQGDGLSPVLFTIYLKHALRKTQTVIDDPTTKLEELIPREIAYAEDVDFIGSQYIDIDAVENALKEFDLIVNVNKTELTSISKEETEWRKTKKVVSLMGDTKDVERRKQLSNVALYKLKNVWISKDKIKREIKIKLYKSLVKSILICNCGTWALTLTEANKLDTFHRKQLRNILDIHYPTLISNKSL</sequence>
<dbReference type="SUPFAM" id="SSF56672">
    <property type="entry name" value="DNA/RNA polymerases"/>
    <property type="match status" value="1"/>
</dbReference>
<evidence type="ECO:0000256" key="1">
    <source>
        <dbReference type="ARBA" id="ARBA00022737"/>
    </source>
</evidence>
<organism evidence="4 5">
    <name type="scientific">Elysia marginata</name>
    <dbReference type="NCBI Taxonomy" id="1093978"/>
    <lineage>
        <taxon>Eukaryota</taxon>
        <taxon>Metazoa</taxon>
        <taxon>Spiralia</taxon>
        <taxon>Lophotrochozoa</taxon>
        <taxon>Mollusca</taxon>
        <taxon>Gastropoda</taxon>
        <taxon>Heterobranchia</taxon>
        <taxon>Euthyneura</taxon>
        <taxon>Panpulmonata</taxon>
        <taxon>Sacoglossa</taxon>
        <taxon>Placobranchoidea</taxon>
        <taxon>Plakobranchidae</taxon>
        <taxon>Elysia</taxon>
    </lineage>
</organism>
<evidence type="ECO:0000256" key="2">
    <source>
        <dbReference type="ARBA" id="ARBA00023043"/>
    </source>
</evidence>
<evidence type="ECO:0000256" key="3">
    <source>
        <dbReference type="PROSITE-ProRule" id="PRU00023"/>
    </source>
</evidence>
<comment type="caution">
    <text evidence="4">The sequence shown here is derived from an EMBL/GenBank/DDBJ whole genome shotgun (WGS) entry which is preliminary data.</text>
</comment>
<dbReference type="AlphaFoldDB" id="A0AAV4INE3"/>
<evidence type="ECO:0000313" key="5">
    <source>
        <dbReference type="Proteomes" id="UP000762676"/>
    </source>
</evidence>
<dbReference type="EMBL" id="BMAT01013326">
    <property type="protein sequence ID" value="GFS10287.1"/>
    <property type="molecule type" value="Genomic_DNA"/>
</dbReference>
<accession>A0AAV4INE3</accession>
<evidence type="ECO:0000313" key="4">
    <source>
        <dbReference type="EMBL" id="GFS10287.1"/>
    </source>
</evidence>